<evidence type="ECO:0000259" key="1">
    <source>
        <dbReference type="Pfam" id="PF01764"/>
    </source>
</evidence>
<accession>A0AAD5TUI6</accession>
<dbReference type="CDD" id="cd00519">
    <property type="entry name" value="Lipase_3"/>
    <property type="match status" value="1"/>
</dbReference>
<dbReference type="Gene3D" id="3.40.50.1820">
    <property type="entry name" value="alpha/beta hydrolase"/>
    <property type="match status" value="1"/>
</dbReference>
<dbReference type="PANTHER" id="PTHR45856">
    <property type="entry name" value="ALPHA/BETA-HYDROLASES SUPERFAMILY PROTEIN"/>
    <property type="match status" value="1"/>
</dbReference>
<dbReference type="PANTHER" id="PTHR45856:SF24">
    <property type="entry name" value="FUNGAL LIPASE-LIKE DOMAIN-CONTAINING PROTEIN"/>
    <property type="match status" value="1"/>
</dbReference>
<dbReference type="GO" id="GO:0006629">
    <property type="term" value="P:lipid metabolic process"/>
    <property type="evidence" value="ECO:0007669"/>
    <property type="project" value="InterPro"/>
</dbReference>
<reference evidence="2" key="1">
    <citation type="submission" date="2020-05" db="EMBL/GenBank/DDBJ databases">
        <title>Phylogenomic resolution of chytrid fungi.</title>
        <authorList>
            <person name="Stajich J.E."/>
            <person name="Amses K."/>
            <person name="Simmons R."/>
            <person name="Seto K."/>
            <person name="Myers J."/>
            <person name="Bonds A."/>
            <person name="Quandt C.A."/>
            <person name="Barry K."/>
            <person name="Liu P."/>
            <person name="Grigoriev I."/>
            <person name="Longcore J.E."/>
            <person name="James T.Y."/>
        </authorList>
    </citation>
    <scope>NUCLEOTIDE SEQUENCE</scope>
    <source>
        <strain evidence="2">JEL0476</strain>
    </source>
</reference>
<comment type="caution">
    <text evidence="2">The sequence shown here is derived from an EMBL/GenBank/DDBJ whole genome shotgun (WGS) entry which is preliminary data.</text>
</comment>
<name>A0AAD5TUI6_9FUNG</name>
<feature type="domain" description="Fungal lipase-type" evidence="1">
    <location>
        <begin position="142"/>
        <end position="280"/>
    </location>
</feature>
<organism evidence="2 3">
    <name type="scientific">Clydaea vesicula</name>
    <dbReference type="NCBI Taxonomy" id="447962"/>
    <lineage>
        <taxon>Eukaryota</taxon>
        <taxon>Fungi</taxon>
        <taxon>Fungi incertae sedis</taxon>
        <taxon>Chytridiomycota</taxon>
        <taxon>Chytridiomycota incertae sedis</taxon>
        <taxon>Chytridiomycetes</taxon>
        <taxon>Lobulomycetales</taxon>
        <taxon>Lobulomycetaceae</taxon>
        <taxon>Clydaea</taxon>
    </lineage>
</organism>
<dbReference type="EMBL" id="JADGJW010001343">
    <property type="protein sequence ID" value="KAJ3204083.1"/>
    <property type="molecule type" value="Genomic_DNA"/>
</dbReference>
<feature type="non-terminal residue" evidence="2">
    <location>
        <position position="361"/>
    </location>
</feature>
<protein>
    <recommendedName>
        <fullName evidence="1">Fungal lipase-type domain-containing protein</fullName>
    </recommendedName>
</protein>
<dbReference type="InterPro" id="IPR051218">
    <property type="entry name" value="Sec_MonoDiacylglyc_Lipase"/>
</dbReference>
<dbReference type="Pfam" id="PF01764">
    <property type="entry name" value="Lipase_3"/>
    <property type="match status" value="1"/>
</dbReference>
<gene>
    <name evidence="2" type="ORF">HK099_001278</name>
</gene>
<dbReference type="SUPFAM" id="SSF53474">
    <property type="entry name" value="alpha/beta-Hydrolases"/>
    <property type="match status" value="1"/>
</dbReference>
<keyword evidence="3" id="KW-1185">Reference proteome</keyword>
<evidence type="ECO:0000313" key="2">
    <source>
        <dbReference type="EMBL" id="KAJ3204083.1"/>
    </source>
</evidence>
<proteinExistence type="predicted"/>
<dbReference type="AlphaFoldDB" id="A0AAD5TUI6"/>
<dbReference type="Proteomes" id="UP001211065">
    <property type="component" value="Unassembled WGS sequence"/>
</dbReference>
<sequence length="361" mass="39938">SILSSICLSTPLENKFTPAEFEIRKKVYKDYLPNASEADINRLATIENPTSAQIYAVSGVTDKFVTTSNNSRTISASSAVVQNLNQMQLYSGAAYCLFGLNNWSCNTRCTKTPNTIFVEKFDTLKEDTTGFIVYNTALKAIIISFRGTLSIRSAIIDLNLEQVPLESAPASEGVKVHKGFQAGYKVVQNLIRSNVGKLLQSYPDSHIRLTGHSLGGAMATVAALDLATYFPNQASKIQIYTYGQPRVGNPAFSTRVNKLFGDRIFRVTHETDLVTHLPSVNLNGVGAWEHHRREYWIDFNKQTKTCSSTVNEDKSCSAGQRDFADLNTLAKMLSLLTRFQTAGDLIDHLVGYYDVPFGPFC</sequence>
<evidence type="ECO:0000313" key="3">
    <source>
        <dbReference type="Proteomes" id="UP001211065"/>
    </source>
</evidence>
<dbReference type="InterPro" id="IPR029058">
    <property type="entry name" value="AB_hydrolase_fold"/>
</dbReference>
<dbReference type="InterPro" id="IPR002921">
    <property type="entry name" value="Fungal_lipase-type"/>
</dbReference>